<evidence type="ECO:0000313" key="2">
    <source>
        <dbReference type="Proteomes" id="UP001177021"/>
    </source>
</evidence>
<gene>
    <name evidence="1" type="ORF">MILVUS5_LOCUS21100</name>
</gene>
<comment type="caution">
    <text evidence="1">The sequence shown here is derived from an EMBL/GenBank/DDBJ whole genome shotgun (WGS) entry which is preliminary data.</text>
</comment>
<accession>A0ACB0KC36</accession>
<dbReference type="Proteomes" id="UP001177021">
    <property type="component" value="Unassembled WGS sequence"/>
</dbReference>
<keyword evidence="2" id="KW-1185">Reference proteome</keyword>
<protein>
    <submittedName>
        <fullName evidence="1">Uncharacterized protein</fullName>
    </submittedName>
</protein>
<evidence type="ECO:0000313" key="1">
    <source>
        <dbReference type="EMBL" id="CAJ2653836.1"/>
    </source>
</evidence>
<name>A0ACB0KC36_TRIPR</name>
<reference evidence="1" key="1">
    <citation type="submission" date="2023-10" db="EMBL/GenBank/DDBJ databases">
        <authorList>
            <person name="Rodriguez Cubillos JULIANA M."/>
            <person name="De Vega J."/>
        </authorList>
    </citation>
    <scope>NUCLEOTIDE SEQUENCE</scope>
</reference>
<dbReference type="EMBL" id="CASHSV030000206">
    <property type="protein sequence ID" value="CAJ2653836.1"/>
    <property type="molecule type" value="Genomic_DNA"/>
</dbReference>
<proteinExistence type="predicted"/>
<organism evidence="1 2">
    <name type="scientific">Trifolium pratense</name>
    <name type="common">Red clover</name>
    <dbReference type="NCBI Taxonomy" id="57577"/>
    <lineage>
        <taxon>Eukaryota</taxon>
        <taxon>Viridiplantae</taxon>
        <taxon>Streptophyta</taxon>
        <taxon>Embryophyta</taxon>
        <taxon>Tracheophyta</taxon>
        <taxon>Spermatophyta</taxon>
        <taxon>Magnoliopsida</taxon>
        <taxon>eudicotyledons</taxon>
        <taxon>Gunneridae</taxon>
        <taxon>Pentapetalae</taxon>
        <taxon>rosids</taxon>
        <taxon>fabids</taxon>
        <taxon>Fabales</taxon>
        <taxon>Fabaceae</taxon>
        <taxon>Papilionoideae</taxon>
        <taxon>50 kb inversion clade</taxon>
        <taxon>NPAAA clade</taxon>
        <taxon>Hologalegina</taxon>
        <taxon>IRL clade</taxon>
        <taxon>Trifolieae</taxon>
        <taxon>Trifolium</taxon>
    </lineage>
</organism>
<sequence>MCDNVSDYVIGLDLSCNNLKGELHPNSTIFQLRHLQQLNLAFNLFFPSSLHDGIGDLVNLTHLNVSNSYLSGNIPSTISHLSKLISLNPLTWKKLIHNATNLRDLYLDYVDLSLITESSLSMLKNLSSSLVSLSLRSTELQGNLSSDVLSLPNLQKLDLSYNYDLIGQLPKSNWSMPLRYLDLSSTSFSGEIPYSIAQLKSLTHLYLQECNLDGTIPLSLWNLTQLTYLDLSENKLNGEIPNVYGYLMKLEYLELSLNNLTGEVPSSFFHLSQLSNLGLSFNKLVGPIPNEITKHSKLSHVDLGSNMLSGTIPHWCYNLPSLLVLRLSNNHLTDFIGEFTTYSLHYLGLSNNNLHGHFPNSIFELQNLAGLDLSSTNLSGVVDFNQFSIFNILQSLNLSHNNFLSINIDSKVESISSPYLAWLDLSFSNINSFPKFLARLPNLQSLDLSNNNIHGKIPKWFHKLLNSSEYIYYIDLSFNKLQGDLPVPPYRICCEFDKNHTNNNLDVWSKYD</sequence>